<dbReference type="Gene3D" id="3.40.50.1010">
    <property type="entry name" value="5'-nuclease"/>
    <property type="match status" value="1"/>
</dbReference>
<organism evidence="2 3">
    <name type="scientific">Rhodoferax lacus</name>
    <dbReference type="NCBI Taxonomy" id="2184758"/>
    <lineage>
        <taxon>Bacteria</taxon>
        <taxon>Pseudomonadati</taxon>
        <taxon>Pseudomonadota</taxon>
        <taxon>Betaproteobacteria</taxon>
        <taxon>Burkholderiales</taxon>
        <taxon>Comamonadaceae</taxon>
        <taxon>Rhodoferax</taxon>
    </lineage>
</organism>
<dbReference type="Pfam" id="PF01850">
    <property type="entry name" value="PIN"/>
    <property type="match status" value="1"/>
</dbReference>
<dbReference type="AlphaFoldDB" id="A0A3E1RHK3"/>
<keyword evidence="3" id="KW-1185">Reference proteome</keyword>
<dbReference type="InterPro" id="IPR029060">
    <property type="entry name" value="PIN-like_dom_sf"/>
</dbReference>
<protein>
    <submittedName>
        <fullName evidence="2">VapC toxin family PIN domain ribonuclease</fullName>
    </submittedName>
</protein>
<sequence length="136" mass="14846">MVIAFLDANALIYQTEGKEPFASQVRSALVGLNLAYPGLQLSLSRLSWLECRVGPMKSNDTGLLQRYDSFFALPDLVWVELTQTVVELAAQIRATHGLKTPDCLQAACCLQLGNDHVFVTGDGAFQRVAGLHVLQV</sequence>
<dbReference type="SUPFAM" id="SSF88723">
    <property type="entry name" value="PIN domain-like"/>
    <property type="match status" value="1"/>
</dbReference>
<evidence type="ECO:0000259" key="1">
    <source>
        <dbReference type="Pfam" id="PF01850"/>
    </source>
</evidence>
<proteinExistence type="predicted"/>
<gene>
    <name evidence="2" type="ORF">DIC66_02815</name>
</gene>
<dbReference type="InterPro" id="IPR002716">
    <property type="entry name" value="PIN_dom"/>
</dbReference>
<comment type="caution">
    <text evidence="2">The sequence shown here is derived from an EMBL/GenBank/DDBJ whole genome shotgun (WGS) entry which is preliminary data.</text>
</comment>
<reference evidence="2 3" key="1">
    <citation type="submission" date="2018-05" db="EMBL/GenBank/DDBJ databases">
        <title>Rhodoferax soyangensis sp.nov., isolated from an oligotrophic freshwater lake.</title>
        <authorList>
            <person name="Park M."/>
        </authorList>
    </citation>
    <scope>NUCLEOTIDE SEQUENCE [LARGE SCALE GENOMIC DNA]</scope>
    <source>
        <strain evidence="2 3">IMCC26218</strain>
    </source>
</reference>
<feature type="domain" description="PIN" evidence="1">
    <location>
        <begin position="5"/>
        <end position="130"/>
    </location>
</feature>
<evidence type="ECO:0000313" key="3">
    <source>
        <dbReference type="Proteomes" id="UP000260665"/>
    </source>
</evidence>
<name>A0A3E1RHK3_9BURK</name>
<evidence type="ECO:0000313" key="2">
    <source>
        <dbReference type="EMBL" id="RFO98824.1"/>
    </source>
</evidence>
<dbReference type="Proteomes" id="UP000260665">
    <property type="component" value="Unassembled WGS sequence"/>
</dbReference>
<dbReference type="EMBL" id="QFZK01000001">
    <property type="protein sequence ID" value="RFO98824.1"/>
    <property type="molecule type" value="Genomic_DNA"/>
</dbReference>
<accession>A0A3E1RHK3</accession>